<dbReference type="EC" id="2.4.1.-" evidence="1"/>
<comment type="similarity">
    <text evidence="1">Belongs to the glycosyltransferase 8 family.</text>
</comment>
<dbReference type="Gene3D" id="3.90.550.10">
    <property type="entry name" value="Spore Coat Polysaccharide Biosynthesis Protein SpsA, Chain A"/>
    <property type="match status" value="1"/>
</dbReference>
<dbReference type="GO" id="GO:0016757">
    <property type="term" value="F:glycosyltransferase activity"/>
    <property type="evidence" value="ECO:0007669"/>
    <property type="project" value="InterPro"/>
</dbReference>
<dbReference type="EMBL" id="HBFA01027736">
    <property type="protein sequence ID" value="CAD8678409.1"/>
    <property type="molecule type" value="Transcribed_RNA"/>
</dbReference>
<dbReference type="AlphaFoldDB" id="A0A7S0WQN2"/>
<name>A0A7S0WQN2_9CHLO</name>
<protein>
    <recommendedName>
        <fullName evidence="1">Hexosyltransferase</fullName>
        <ecNumber evidence="1">2.4.1.-</ecNumber>
    </recommendedName>
</protein>
<sequence>MTCDTYATAEEQSCIGVGPRHVCTKSFETDRGGAFEHAPGSGGPTGCREAYLTVMGDDGFLAGVLILLHTVRKYAYVDRDFVVIVSTAVTQPIIERLQEECVRVIQVDPFYQNELAQQLVAKSARYKSGYWVIKMFVWRLEEYSKLVYIDGDVYFRQSADELFCSPVSPKVPIGVTPRSSQDESAGFNAGMFVYQPNRATYEGIMQKFLSLDQDSMLATSEQDFLNAYFKGRYNLIPIDYVMKHRRMVKESKSWDLRRVHGYHMNGNPKPWSPLWRSACAYPDGHGQFIDQYESFFVEWWEYYYDYVQKAMPASHADFRLEAADDPTGVFAKWDPAKGCDQ</sequence>
<proteinExistence type="inferred from homology"/>
<dbReference type="InterPro" id="IPR050587">
    <property type="entry name" value="GNT1/Glycosyltrans_8"/>
</dbReference>
<dbReference type="InterPro" id="IPR002495">
    <property type="entry name" value="Glyco_trans_8"/>
</dbReference>
<dbReference type="SUPFAM" id="SSF53448">
    <property type="entry name" value="Nucleotide-diphospho-sugar transferases"/>
    <property type="match status" value="1"/>
</dbReference>
<accession>A0A7S0WQN2</accession>
<dbReference type="Pfam" id="PF01501">
    <property type="entry name" value="Glyco_transf_8"/>
    <property type="match status" value="1"/>
</dbReference>
<gene>
    <name evidence="2" type="ORF">POBO1169_LOCUS14066</name>
</gene>
<dbReference type="InterPro" id="IPR029044">
    <property type="entry name" value="Nucleotide-diphossugar_trans"/>
</dbReference>
<evidence type="ECO:0000313" key="2">
    <source>
        <dbReference type="EMBL" id="CAD8678409.1"/>
    </source>
</evidence>
<dbReference type="PANTHER" id="PTHR11183">
    <property type="entry name" value="GLYCOGENIN SUBFAMILY MEMBER"/>
    <property type="match status" value="1"/>
</dbReference>
<organism evidence="2">
    <name type="scientific">Pyramimonas obovata</name>
    <dbReference type="NCBI Taxonomy" id="1411642"/>
    <lineage>
        <taxon>Eukaryota</taxon>
        <taxon>Viridiplantae</taxon>
        <taxon>Chlorophyta</taxon>
        <taxon>Pyramimonadophyceae</taxon>
        <taxon>Pyramimonadales</taxon>
        <taxon>Pyramimonadaceae</taxon>
        <taxon>Pyramimonas</taxon>
        <taxon>Pyramimonas incertae sedis</taxon>
    </lineage>
</organism>
<reference evidence="2" key="1">
    <citation type="submission" date="2021-01" db="EMBL/GenBank/DDBJ databases">
        <authorList>
            <person name="Corre E."/>
            <person name="Pelletier E."/>
            <person name="Niang G."/>
            <person name="Scheremetjew M."/>
            <person name="Finn R."/>
            <person name="Kale V."/>
            <person name="Holt S."/>
            <person name="Cochrane G."/>
            <person name="Meng A."/>
            <person name="Brown T."/>
            <person name="Cohen L."/>
        </authorList>
    </citation>
    <scope>NUCLEOTIDE SEQUENCE</scope>
    <source>
        <strain evidence="2">CCMP722</strain>
    </source>
</reference>
<evidence type="ECO:0000256" key="1">
    <source>
        <dbReference type="RuleBase" id="RU362027"/>
    </source>
</evidence>